<accession>A0ACC1K2D9</accession>
<keyword evidence="2" id="KW-1185">Reference proteome</keyword>
<name>A0ACC1K2D9_9FUNG</name>
<comment type="caution">
    <text evidence="1">The sequence shown here is derived from an EMBL/GenBank/DDBJ whole genome shotgun (WGS) entry which is preliminary data.</text>
</comment>
<proteinExistence type="predicted"/>
<protein>
    <submittedName>
        <fullName evidence="1">Uncharacterized protein</fullName>
    </submittedName>
</protein>
<dbReference type="EMBL" id="JANBUJ010000454">
    <property type="protein sequence ID" value="KAJ2771933.1"/>
    <property type="molecule type" value="Genomic_DNA"/>
</dbReference>
<organism evidence="1 2">
    <name type="scientific">Coemansia nantahalensis</name>
    <dbReference type="NCBI Taxonomy" id="2789366"/>
    <lineage>
        <taxon>Eukaryota</taxon>
        <taxon>Fungi</taxon>
        <taxon>Fungi incertae sedis</taxon>
        <taxon>Zoopagomycota</taxon>
        <taxon>Kickxellomycotina</taxon>
        <taxon>Kickxellomycetes</taxon>
        <taxon>Kickxellales</taxon>
        <taxon>Kickxellaceae</taxon>
        <taxon>Coemansia</taxon>
    </lineage>
</organism>
<evidence type="ECO:0000313" key="2">
    <source>
        <dbReference type="Proteomes" id="UP001140234"/>
    </source>
</evidence>
<dbReference type="Proteomes" id="UP001140234">
    <property type="component" value="Unassembled WGS sequence"/>
</dbReference>
<reference evidence="1" key="1">
    <citation type="submission" date="2022-07" db="EMBL/GenBank/DDBJ databases">
        <title>Phylogenomic reconstructions and comparative analyses of Kickxellomycotina fungi.</title>
        <authorList>
            <person name="Reynolds N.K."/>
            <person name="Stajich J.E."/>
            <person name="Barry K."/>
            <person name="Grigoriev I.V."/>
            <person name="Crous P."/>
            <person name="Smith M.E."/>
        </authorList>
    </citation>
    <scope>NUCLEOTIDE SEQUENCE</scope>
    <source>
        <strain evidence="1">CBS 109366</strain>
    </source>
</reference>
<gene>
    <name evidence="1" type="ORF">IWQ57_001983</name>
</gene>
<evidence type="ECO:0000313" key="1">
    <source>
        <dbReference type="EMBL" id="KAJ2771933.1"/>
    </source>
</evidence>
<sequence length="467" mass="49726">MVPEALEVAATTLALVLFVQAAAVVVRLAIAHRPLDPPEAPCVLKADCPSASPGLRSTVSVCEMSATQLAIAKAVHPHLHDGLHPQQQLLTPQSEQQPEQQQSPRPEPGKDRTPPAQSSCRQCTTMCNGPIYRSTVPYCSVWLATAHTALGAAVAVAALVWQLAGPSDCRTQAEVVLFGFHIGLALLLWGSAVQTHMANARCIKIFFIMCCGLAAHFTMYGLALDRGAVVSVPAPTVCVTTIGGDGWLARLPMYTGIAHLAMFFFSLISFINGAVRLCPHNSFLVPRELLCVLLVYRGLGTMFATALTGILFGALTVLLTTLGLFRPIPCWLVMWAVVARVMAAALWHRTYTDPVAPVHSLWTSPEFRALYASRQLLQFSTAAGSEPPAGWPNRVPAPCLVALISAAIAPQKPLPLPPLAPVPDSPRSSAETIPKAGYKRATASGPYAATTSPHETVVDVATRLSGH</sequence>